<gene>
    <name evidence="1" type="ORF">NNIBIDOC_00087</name>
</gene>
<proteinExistence type="predicted"/>
<organism evidence="1">
    <name type="scientific">Salmonella sp</name>
    <dbReference type="NCBI Taxonomy" id="599"/>
    <lineage>
        <taxon>Bacteria</taxon>
        <taxon>Pseudomonadati</taxon>
        <taxon>Pseudomonadota</taxon>
        <taxon>Gammaproteobacteria</taxon>
        <taxon>Enterobacterales</taxon>
        <taxon>Enterobacteriaceae</taxon>
        <taxon>Salmonella</taxon>
    </lineage>
</organism>
<keyword evidence="1" id="KW-0614">Plasmid</keyword>
<protein>
    <submittedName>
        <fullName evidence="1">Uncharacterized protein</fullName>
    </submittedName>
</protein>
<dbReference type="EMBL" id="MK356557">
    <property type="protein sequence ID" value="QBM91417.1"/>
    <property type="molecule type" value="Genomic_DNA"/>
</dbReference>
<reference evidence="1" key="1">
    <citation type="submission" date="2019-01" db="EMBL/GenBank/DDBJ databases">
        <title>Salmonella strain 1423 plasmid sequences.</title>
        <authorList>
            <person name="Chen K."/>
            <person name="Chen S."/>
        </authorList>
    </citation>
    <scope>NUCLEOTIDE SEQUENCE</scope>
    <source>
        <strain evidence="1">Sa1423</strain>
        <plasmid evidence="1">pSa1423-90k</plasmid>
    </source>
</reference>
<name>A0A482ET92_SALSP</name>
<evidence type="ECO:0000313" key="1">
    <source>
        <dbReference type="EMBL" id="QBM91417.1"/>
    </source>
</evidence>
<accession>A0A482ET92</accession>
<dbReference type="AlphaFoldDB" id="A0A482ET92"/>
<sequence length="139" mass="15871">MTARRGETPAPIGKRIRRRRAGTWQYRFGFIQHSGRKQPAIKLIAVIILLVMPNGGIPPDAGESDIHTIFHTAGEPTPQLKKHAITANKAFNDQIRAPEWMLIIESKPRRVSGSLISTRCWHIWGSQRRNRRRVIHRTG</sequence>
<geneLocation type="plasmid" evidence="1">
    <name>pSa1423-90k</name>
</geneLocation>